<dbReference type="EMBL" id="KZ857685">
    <property type="protein sequence ID" value="RDX39672.1"/>
    <property type="molecule type" value="Genomic_DNA"/>
</dbReference>
<organism evidence="2 3">
    <name type="scientific">Lentinus brumalis</name>
    <dbReference type="NCBI Taxonomy" id="2498619"/>
    <lineage>
        <taxon>Eukaryota</taxon>
        <taxon>Fungi</taxon>
        <taxon>Dikarya</taxon>
        <taxon>Basidiomycota</taxon>
        <taxon>Agaricomycotina</taxon>
        <taxon>Agaricomycetes</taxon>
        <taxon>Polyporales</taxon>
        <taxon>Polyporaceae</taxon>
        <taxon>Lentinus</taxon>
    </lineage>
</organism>
<keyword evidence="3" id="KW-1185">Reference proteome</keyword>
<dbReference type="Proteomes" id="UP000256964">
    <property type="component" value="Unassembled WGS sequence"/>
</dbReference>
<evidence type="ECO:0000313" key="3">
    <source>
        <dbReference type="Proteomes" id="UP000256964"/>
    </source>
</evidence>
<proteinExistence type="predicted"/>
<feature type="region of interest" description="Disordered" evidence="1">
    <location>
        <begin position="137"/>
        <end position="175"/>
    </location>
</feature>
<evidence type="ECO:0000256" key="1">
    <source>
        <dbReference type="SAM" id="MobiDB-lite"/>
    </source>
</evidence>
<name>A0A371CHB4_9APHY</name>
<dbReference type="AlphaFoldDB" id="A0A371CHB4"/>
<reference evidence="2 3" key="1">
    <citation type="journal article" date="2018" name="Biotechnol. Biofuels">
        <title>Integrative visual omics of the white-rot fungus Polyporus brumalis exposes the biotechnological potential of its oxidative enzymes for delignifying raw plant biomass.</title>
        <authorList>
            <person name="Miyauchi S."/>
            <person name="Rancon A."/>
            <person name="Drula E."/>
            <person name="Hage H."/>
            <person name="Chaduli D."/>
            <person name="Favel A."/>
            <person name="Grisel S."/>
            <person name="Henrissat B."/>
            <person name="Herpoel-Gimbert I."/>
            <person name="Ruiz-Duenas F.J."/>
            <person name="Chevret D."/>
            <person name="Hainaut M."/>
            <person name="Lin J."/>
            <person name="Wang M."/>
            <person name="Pangilinan J."/>
            <person name="Lipzen A."/>
            <person name="Lesage-Meessen L."/>
            <person name="Navarro D."/>
            <person name="Riley R."/>
            <person name="Grigoriev I.V."/>
            <person name="Zhou S."/>
            <person name="Raouche S."/>
            <person name="Rosso M.N."/>
        </authorList>
    </citation>
    <scope>NUCLEOTIDE SEQUENCE [LARGE SCALE GENOMIC DNA]</scope>
    <source>
        <strain evidence="2 3">BRFM 1820</strain>
    </source>
</reference>
<accession>A0A371CHB4</accession>
<evidence type="ECO:0000313" key="2">
    <source>
        <dbReference type="EMBL" id="RDX39672.1"/>
    </source>
</evidence>
<protein>
    <submittedName>
        <fullName evidence="2">Uncharacterized protein</fullName>
    </submittedName>
</protein>
<gene>
    <name evidence="2" type="ORF">OH76DRAFT_1490918</name>
</gene>
<sequence>MPTPNVRGLEPAVSTLAHNQGMNRADQDPEVAPKKFWIALHVEHGESTTSNEDQSWQPHQVLSSTQLTRAESIVFEDPVLLAGFAPCCLPNVSAHLELSMSNSAVRACERTSMCSKFALAGVHASLERSRTWTRGAQSCPRYVRHSESSPHLRSGSSPPRPSRGAETGLGVGTPL</sequence>